<evidence type="ECO:0000256" key="1">
    <source>
        <dbReference type="ARBA" id="ARBA00010088"/>
    </source>
</evidence>
<sequence>MTTPGTVTEARQQRDTLRRGARRLLLGLVAAAAATALTGCSLLLPFGGIGGAGGGAADGGSSSAPNAESGGLGQQRPDWETCTDEGLVCATVEAPLDWDDPEGETIDLALIKREAEGTKLGTLFLNPGGPGLSGVDYYSTSHPGATGIAVKEHYDVIAWDTRGSAGVFGGTTPVVCLDEAGMDAYVFGSTEPASAARGSAEWIAQRSASAGEFAAACEENTGELLAHVDTESTVQDLEMLREIVGDEQLNFLGEDYGTFVGARYADRYPEKVGRMVLSSGWDPSATGFDVALGQATSLERILRTYLEQCLGNPECPLSGTVDEAMQSVRAKLDQLDATPGTAGDGRAVTSETFMNALLVTLTSRYAWMVPGYIFTGAVDGDYANVMEFADVAAGRDAEGYTSNYEESFTATVCLDLVAESDPAVVAEQAAEIDAAAPILGSYLAYSDLDCAEWPVAGPDEMDPVTAAGANPILVLGGTDVPGTPYAWSEALADQLESGVLVTLTTEGNRIYGASPCVNIAVDDYFMEGTVPESDPQCTEAKDEQLRADGYDGSSRWPLELE</sequence>
<keyword evidence="2 7" id="KW-0378">Hydrolase</keyword>
<evidence type="ECO:0000313" key="8">
    <source>
        <dbReference type="Proteomes" id="UP000831786"/>
    </source>
</evidence>
<keyword evidence="4" id="KW-0812">Transmembrane</keyword>
<evidence type="ECO:0000256" key="3">
    <source>
        <dbReference type="SAM" id="MobiDB-lite"/>
    </source>
</evidence>
<evidence type="ECO:0000259" key="5">
    <source>
        <dbReference type="Pfam" id="PF00561"/>
    </source>
</evidence>
<evidence type="ECO:0000256" key="4">
    <source>
        <dbReference type="SAM" id="Phobius"/>
    </source>
</evidence>
<feature type="region of interest" description="Disordered" evidence="3">
    <location>
        <begin position="530"/>
        <end position="561"/>
    </location>
</feature>
<feature type="domain" description="Peptidase S33 tripeptidyl aminopeptidase-like C-terminal" evidence="6">
    <location>
        <begin position="437"/>
        <end position="537"/>
    </location>
</feature>
<feature type="domain" description="AB hydrolase-1" evidence="5">
    <location>
        <begin position="122"/>
        <end position="319"/>
    </location>
</feature>
<dbReference type="GO" id="GO:0016787">
    <property type="term" value="F:hydrolase activity"/>
    <property type="evidence" value="ECO:0007669"/>
    <property type="project" value="UniProtKB-KW"/>
</dbReference>
<feature type="region of interest" description="Disordered" evidence="3">
    <location>
        <begin position="54"/>
        <end position="78"/>
    </location>
</feature>
<comment type="similarity">
    <text evidence="1">Belongs to the peptidase S33 family.</text>
</comment>
<dbReference type="Proteomes" id="UP000831786">
    <property type="component" value="Chromosome"/>
</dbReference>
<name>A0ABY4FR64_9MICO</name>
<evidence type="ECO:0000256" key="2">
    <source>
        <dbReference type="ARBA" id="ARBA00022801"/>
    </source>
</evidence>
<evidence type="ECO:0000313" key="7">
    <source>
        <dbReference type="EMBL" id="UOQ58752.1"/>
    </source>
</evidence>
<evidence type="ECO:0000259" key="6">
    <source>
        <dbReference type="Pfam" id="PF08386"/>
    </source>
</evidence>
<dbReference type="InterPro" id="IPR013595">
    <property type="entry name" value="Pept_S33_TAP-like_C"/>
</dbReference>
<dbReference type="PANTHER" id="PTHR43248">
    <property type="entry name" value="2-SUCCINYL-6-HYDROXY-2,4-CYCLOHEXADIENE-1-CARBOXYLATE SYNTHASE"/>
    <property type="match status" value="1"/>
</dbReference>
<feature type="compositionally biased region" description="Basic and acidic residues" evidence="3">
    <location>
        <begin position="539"/>
        <end position="549"/>
    </location>
</feature>
<organism evidence="7 8">
    <name type="scientific">Leucobacter allii</name>
    <dbReference type="NCBI Taxonomy" id="2932247"/>
    <lineage>
        <taxon>Bacteria</taxon>
        <taxon>Bacillati</taxon>
        <taxon>Actinomycetota</taxon>
        <taxon>Actinomycetes</taxon>
        <taxon>Micrococcales</taxon>
        <taxon>Microbacteriaceae</taxon>
        <taxon>Leucobacter</taxon>
    </lineage>
</organism>
<dbReference type="Gene3D" id="3.40.50.1820">
    <property type="entry name" value="alpha/beta hydrolase"/>
    <property type="match status" value="1"/>
</dbReference>
<dbReference type="SUPFAM" id="SSF53474">
    <property type="entry name" value="alpha/beta-Hydrolases"/>
    <property type="match status" value="1"/>
</dbReference>
<dbReference type="PANTHER" id="PTHR43248:SF25">
    <property type="entry name" value="AB HYDROLASE-1 DOMAIN-CONTAINING PROTEIN-RELATED"/>
    <property type="match status" value="1"/>
</dbReference>
<feature type="transmembrane region" description="Helical" evidence="4">
    <location>
        <begin position="24"/>
        <end position="44"/>
    </location>
</feature>
<keyword evidence="8" id="KW-1185">Reference proteome</keyword>
<proteinExistence type="inferred from homology"/>
<dbReference type="Pfam" id="PF08386">
    <property type="entry name" value="Abhydrolase_4"/>
    <property type="match status" value="1"/>
</dbReference>
<gene>
    <name evidence="7" type="ORF">MUN78_08005</name>
</gene>
<reference evidence="7 8" key="1">
    <citation type="submission" date="2022-04" db="EMBL/GenBank/DDBJ databases">
        <title>Leucobacter sp. isolated from rhizosphere of garlic.</title>
        <authorList>
            <person name="Won M."/>
            <person name="Lee C.-M."/>
            <person name="Woen H.-Y."/>
            <person name="Kwon S.-W."/>
        </authorList>
    </citation>
    <scope>NUCLEOTIDE SEQUENCE [LARGE SCALE GENOMIC DNA]</scope>
    <source>
        <strain evidence="7 8">H21R-40</strain>
    </source>
</reference>
<dbReference type="InterPro" id="IPR000073">
    <property type="entry name" value="AB_hydrolase_1"/>
</dbReference>
<dbReference type="RefSeq" id="WP_244729865.1">
    <property type="nucleotide sequence ID" value="NZ_CP095045.1"/>
</dbReference>
<keyword evidence="4" id="KW-1133">Transmembrane helix</keyword>
<dbReference type="EMBL" id="CP095045">
    <property type="protein sequence ID" value="UOQ58752.1"/>
    <property type="molecule type" value="Genomic_DNA"/>
</dbReference>
<dbReference type="InterPro" id="IPR029058">
    <property type="entry name" value="AB_hydrolase_fold"/>
</dbReference>
<dbReference type="Pfam" id="PF00561">
    <property type="entry name" value="Abhydrolase_1"/>
    <property type="match status" value="1"/>
</dbReference>
<dbReference type="InterPro" id="IPR051601">
    <property type="entry name" value="Serine_prot/Carboxylest_S33"/>
</dbReference>
<keyword evidence="4" id="KW-0472">Membrane</keyword>
<protein>
    <submittedName>
        <fullName evidence="7">Alpha/beta hydrolase</fullName>
    </submittedName>
</protein>
<accession>A0ABY4FR64</accession>